<protein>
    <submittedName>
        <fullName evidence="1">Uncharacterized metal-binding protein</fullName>
    </submittedName>
</protein>
<evidence type="ECO:0000313" key="1">
    <source>
        <dbReference type="EMBL" id="SHF86286.1"/>
    </source>
</evidence>
<sequence length="206" mass="22808">MYYTCGSCTVHGCQSGDFEKLPKNCPIRNTPLMEAAFAKYGEEENHKFYLESSKIEATGYGRWPRVREITEFCKAMGYQKLGVAFCGGLKEEGRIACEIFRAHGFTVVSAICKAGGVPKEQVGLGEEDKVHPGQFEPMCNPIAQAMLLNEQQTEFNIVIGLCVGHDSLFYKYAQAPTTTLVTKDRALAHNPAGALYCAHSYFKDKV</sequence>
<proteinExistence type="predicted"/>
<dbReference type="Pfam" id="PF08901">
    <property type="entry name" value="DUF1847"/>
    <property type="match status" value="1"/>
</dbReference>
<accession>A0AAQ1MCX8</accession>
<gene>
    <name evidence="1" type="ORF">SAMN05444424_0959</name>
</gene>
<name>A0AAQ1MCX8_9FIRM</name>
<organism evidence="1 2">
    <name type="scientific">Bittarella massiliensis</name>
    <name type="common">ex Durand et al. 2017</name>
    <dbReference type="NCBI Taxonomy" id="1720313"/>
    <lineage>
        <taxon>Bacteria</taxon>
        <taxon>Bacillati</taxon>
        <taxon>Bacillota</taxon>
        <taxon>Clostridia</taxon>
        <taxon>Eubacteriales</taxon>
        <taxon>Oscillospiraceae</taxon>
        <taxon>Bittarella (ex Durand et al. 2017)</taxon>
    </lineage>
</organism>
<evidence type="ECO:0000313" key="2">
    <source>
        <dbReference type="Proteomes" id="UP000184089"/>
    </source>
</evidence>
<comment type="caution">
    <text evidence="1">The sequence shown here is derived from an EMBL/GenBank/DDBJ whole genome shotgun (WGS) entry which is preliminary data.</text>
</comment>
<dbReference type="AlphaFoldDB" id="A0AAQ1MCX8"/>
<dbReference type="RefSeq" id="WP_044993021.1">
    <property type="nucleotide sequence ID" value="NZ_FQVY01000001.1"/>
</dbReference>
<dbReference type="InterPro" id="IPR014997">
    <property type="entry name" value="DUF1847"/>
</dbReference>
<dbReference type="EMBL" id="FQVY01000001">
    <property type="protein sequence ID" value="SHF86286.1"/>
    <property type="molecule type" value="Genomic_DNA"/>
</dbReference>
<dbReference type="Proteomes" id="UP000184089">
    <property type="component" value="Unassembled WGS sequence"/>
</dbReference>
<reference evidence="2" key="1">
    <citation type="submission" date="2016-11" db="EMBL/GenBank/DDBJ databases">
        <authorList>
            <person name="Jaros S."/>
            <person name="Januszkiewicz K."/>
            <person name="Wedrychowicz H."/>
        </authorList>
    </citation>
    <scope>NUCLEOTIDE SEQUENCE [LARGE SCALE GENOMIC DNA]</scope>
    <source>
        <strain evidence="2">DSM 4029</strain>
    </source>
</reference>